<dbReference type="InterPro" id="IPR023772">
    <property type="entry name" value="DNA-bd_HTH_TetR-type_CS"/>
</dbReference>
<proteinExistence type="predicted"/>
<dbReference type="InterPro" id="IPR036271">
    <property type="entry name" value="Tet_transcr_reg_TetR-rel_C_sf"/>
</dbReference>
<dbReference type="RefSeq" id="WP_231480999.1">
    <property type="nucleotide sequence ID" value="NZ_BAAAZO010000006.1"/>
</dbReference>
<reference evidence="6" key="1">
    <citation type="journal article" date="2019" name="Int. J. Syst. Evol. Microbiol.">
        <title>The Global Catalogue of Microorganisms (GCM) 10K type strain sequencing project: providing services to taxonomists for standard genome sequencing and annotation.</title>
        <authorList>
            <consortium name="The Broad Institute Genomics Platform"/>
            <consortium name="The Broad Institute Genome Sequencing Center for Infectious Disease"/>
            <person name="Wu L."/>
            <person name="Ma J."/>
        </authorList>
    </citation>
    <scope>NUCLEOTIDE SEQUENCE [LARGE SCALE GENOMIC DNA]</scope>
    <source>
        <strain evidence="6">JCM 16902</strain>
    </source>
</reference>
<evidence type="ECO:0000313" key="6">
    <source>
        <dbReference type="Proteomes" id="UP001501074"/>
    </source>
</evidence>
<evidence type="ECO:0000256" key="2">
    <source>
        <dbReference type="PROSITE-ProRule" id="PRU00335"/>
    </source>
</evidence>
<accession>A0ABP6ZWR0</accession>
<evidence type="ECO:0000313" key="5">
    <source>
        <dbReference type="EMBL" id="GAA3619972.1"/>
    </source>
</evidence>
<evidence type="ECO:0000259" key="4">
    <source>
        <dbReference type="PROSITE" id="PS50977"/>
    </source>
</evidence>
<name>A0ABP6ZWR0_9ACTN</name>
<keyword evidence="1 2" id="KW-0238">DNA-binding</keyword>
<dbReference type="InterPro" id="IPR041490">
    <property type="entry name" value="KstR2_TetR_C"/>
</dbReference>
<dbReference type="PROSITE" id="PS01081">
    <property type="entry name" value="HTH_TETR_1"/>
    <property type="match status" value="1"/>
</dbReference>
<dbReference type="Pfam" id="PF17932">
    <property type="entry name" value="TetR_C_24"/>
    <property type="match status" value="1"/>
</dbReference>
<dbReference type="InterPro" id="IPR050109">
    <property type="entry name" value="HTH-type_TetR-like_transc_reg"/>
</dbReference>
<comment type="caution">
    <text evidence="5">The sequence shown here is derived from an EMBL/GenBank/DDBJ whole genome shotgun (WGS) entry which is preliminary data.</text>
</comment>
<dbReference type="PANTHER" id="PTHR30055">
    <property type="entry name" value="HTH-TYPE TRANSCRIPTIONAL REGULATOR RUTR"/>
    <property type="match status" value="1"/>
</dbReference>
<dbReference type="Pfam" id="PF00440">
    <property type="entry name" value="TetR_N"/>
    <property type="match status" value="1"/>
</dbReference>
<dbReference type="Gene3D" id="1.10.357.10">
    <property type="entry name" value="Tetracycline Repressor, domain 2"/>
    <property type="match status" value="1"/>
</dbReference>
<feature type="DNA-binding region" description="H-T-H motif" evidence="2">
    <location>
        <begin position="53"/>
        <end position="72"/>
    </location>
</feature>
<dbReference type="PROSITE" id="PS50977">
    <property type="entry name" value="HTH_TETR_2"/>
    <property type="match status" value="1"/>
</dbReference>
<keyword evidence="6" id="KW-1185">Reference proteome</keyword>
<feature type="domain" description="HTH tetR-type" evidence="4">
    <location>
        <begin position="30"/>
        <end position="90"/>
    </location>
</feature>
<dbReference type="SUPFAM" id="SSF46689">
    <property type="entry name" value="Homeodomain-like"/>
    <property type="match status" value="1"/>
</dbReference>
<evidence type="ECO:0000256" key="3">
    <source>
        <dbReference type="SAM" id="MobiDB-lite"/>
    </source>
</evidence>
<dbReference type="PRINTS" id="PR00455">
    <property type="entry name" value="HTHTETR"/>
</dbReference>
<sequence length="227" mass="24469">MATRSAMSWTDDGDEPNDDPGGEAAPTRSGDSSRRLIEAAIEAFADRGFHATTTRDIATRVGLSPAALYVHFPSKQALLAEISVVGHEAALDLVERSAATQTGSVDRLRAVIRDFTAWHAERYRVARVVHHEIAALADTDQSRVLDVRRKIEGVVEAQLSAGNASGEMDVPDTRAVARALLSLSVDVARWYDPRGSRTAAQIGDLYADLATRMVSARPPAPPEGERT</sequence>
<gene>
    <name evidence="5" type="ORF">GCM10022223_41050</name>
</gene>
<dbReference type="PANTHER" id="PTHR30055:SF200">
    <property type="entry name" value="HTH-TYPE TRANSCRIPTIONAL REPRESSOR BDCR"/>
    <property type="match status" value="1"/>
</dbReference>
<protein>
    <submittedName>
        <fullName evidence="5">TetR/AcrR family transcriptional regulator</fullName>
    </submittedName>
</protein>
<evidence type="ECO:0000256" key="1">
    <source>
        <dbReference type="ARBA" id="ARBA00023125"/>
    </source>
</evidence>
<dbReference type="InterPro" id="IPR009057">
    <property type="entry name" value="Homeodomain-like_sf"/>
</dbReference>
<dbReference type="EMBL" id="BAAAZO010000006">
    <property type="protein sequence ID" value="GAA3619972.1"/>
    <property type="molecule type" value="Genomic_DNA"/>
</dbReference>
<dbReference type="SUPFAM" id="SSF48498">
    <property type="entry name" value="Tetracyclin repressor-like, C-terminal domain"/>
    <property type="match status" value="1"/>
</dbReference>
<organism evidence="5 6">
    <name type="scientific">Kineosporia mesophila</name>
    <dbReference type="NCBI Taxonomy" id="566012"/>
    <lineage>
        <taxon>Bacteria</taxon>
        <taxon>Bacillati</taxon>
        <taxon>Actinomycetota</taxon>
        <taxon>Actinomycetes</taxon>
        <taxon>Kineosporiales</taxon>
        <taxon>Kineosporiaceae</taxon>
        <taxon>Kineosporia</taxon>
    </lineage>
</organism>
<dbReference type="InterPro" id="IPR001647">
    <property type="entry name" value="HTH_TetR"/>
</dbReference>
<feature type="compositionally biased region" description="Acidic residues" evidence="3">
    <location>
        <begin position="11"/>
        <end position="21"/>
    </location>
</feature>
<dbReference type="Proteomes" id="UP001501074">
    <property type="component" value="Unassembled WGS sequence"/>
</dbReference>
<feature type="region of interest" description="Disordered" evidence="3">
    <location>
        <begin position="1"/>
        <end position="32"/>
    </location>
</feature>